<reference evidence="2" key="1">
    <citation type="submission" date="2020-03" db="EMBL/GenBank/DDBJ databases">
        <title>Genome sequences of seven Enterobacteriaceae strains isolated from Canadian wastewater treatment facilities.</title>
        <authorList>
            <person name="Huang H."/>
            <person name="Chmara J.T."/>
            <person name="Duceppe M.-O."/>
        </authorList>
    </citation>
    <scope>NUCLEOTIDE SEQUENCE [LARGE SCALE GENOMIC DNA]</scope>
    <source>
        <strain evidence="2">Biosolid 3</strain>
    </source>
</reference>
<gene>
    <name evidence="1" type="ORF">G9399_19365</name>
</gene>
<organism evidence="1 2">
    <name type="scientific">Serratia fonticola</name>
    <dbReference type="NCBI Taxonomy" id="47917"/>
    <lineage>
        <taxon>Bacteria</taxon>
        <taxon>Pseudomonadati</taxon>
        <taxon>Pseudomonadota</taxon>
        <taxon>Gammaproteobacteria</taxon>
        <taxon>Enterobacterales</taxon>
        <taxon>Yersiniaceae</taxon>
        <taxon>Serratia</taxon>
    </lineage>
</organism>
<dbReference type="EMBL" id="CP054160">
    <property type="protein sequence ID" value="QKJ60063.1"/>
    <property type="molecule type" value="Genomic_DNA"/>
</dbReference>
<dbReference type="Proteomes" id="UP000503464">
    <property type="component" value="Chromosome"/>
</dbReference>
<dbReference type="RefSeq" id="WP_173409652.1">
    <property type="nucleotide sequence ID" value="NZ_CP054160.3"/>
</dbReference>
<evidence type="ECO:0000313" key="1">
    <source>
        <dbReference type="EMBL" id="QKJ60063.1"/>
    </source>
</evidence>
<protein>
    <submittedName>
        <fullName evidence="1">Uncharacterized protein</fullName>
    </submittedName>
</protein>
<evidence type="ECO:0000313" key="2">
    <source>
        <dbReference type="Proteomes" id="UP000503464"/>
    </source>
</evidence>
<accession>A0AAE7EJN0</accession>
<name>A0AAE7EJN0_SERFO</name>
<dbReference type="AlphaFoldDB" id="A0AAE7EJN0"/>
<sequence length="131" mass="14474">MKGYFRKLLTGLLAVVIVAAALFFWVRYELKQDATLAFNQNSIVKEHLGEVTIEELSMSQFAAMSNCQDDCEHYLVKLKGEKASATAVMDFAKGDTELSYAILCLADNTNIALTEDAVALVQNDTKETPCQ</sequence>
<proteinExistence type="predicted"/>